<dbReference type="AlphaFoldDB" id="A0A0D7AQT9"/>
<sequence length="304" mass="34142">MHGRGRMQTQKQTQSKIGPSKVQVKTESRTGGFLSWDGARDRLTPGIKGNLRLRKSVTGTTVLYRISCLSYKCAGKPYHGSTLLPVKSEVHYNSQFHILVSDKLLWSISTLWYPNAQLCNCVVPATETVVLRGVLSKRFTSFVWSKHTQDSNDSDTFIEATVADVNSAGRGCVVSALTATLLRHKYKRLIAQNTQPDIAHDVICEYIETQLSLYRDSQAVYEALQHLFIGVDVTSCGLLELNKKLREAAEDTDSEEDRAQIEGDIEFFVKEYLSHPTFLRKQRKNTELSIGQAGEAKHRNCIIC</sequence>
<keyword evidence="3" id="KW-1185">Reference proteome</keyword>
<dbReference type="Proteomes" id="UP000054144">
    <property type="component" value="Unassembled WGS sequence"/>
</dbReference>
<feature type="compositionally biased region" description="Polar residues" evidence="1">
    <location>
        <begin position="7"/>
        <end position="17"/>
    </location>
</feature>
<proteinExistence type="predicted"/>
<evidence type="ECO:0000313" key="2">
    <source>
        <dbReference type="EMBL" id="KIY53178.1"/>
    </source>
</evidence>
<evidence type="ECO:0000313" key="3">
    <source>
        <dbReference type="Proteomes" id="UP000054144"/>
    </source>
</evidence>
<feature type="region of interest" description="Disordered" evidence="1">
    <location>
        <begin position="1"/>
        <end position="22"/>
    </location>
</feature>
<reference evidence="2 3" key="1">
    <citation type="journal article" date="2015" name="Fungal Genet. Biol.">
        <title>Evolution of novel wood decay mechanisms in Agaricales revealed by the genome sequences of Fistulina hepatica and Cylindrobasidium torrendii.</title>
        <authorList>
            <person name="Floudas D."/>
            <person name="Held B.W."/>
            <person name="Riley R."/>
            <person name="Nagy L.G."/>
            <person name="Koehler G."/>
            <person name="Ransdell A.S."/>
            <person name="Younus H."/>
            <person name="Chow J."/>
            <person name="Chiniquy J."/>
            <person name="Lipzen A."/>
            <person name="Tritt A."/>
            <person name="Sun H."/>
            <person name="Haridas S."/>
            <person name="LaButti K."/>
            <person name="Ohm R.A."/>
            <person name="Kues U."/>
            <person name="Blanchette R.A."/>
            <person name="Grigoriev I.V."/>
            <person name="Minto R.E."/>
            <person name="Hibbett D.S."/>
        </authorList>
    </citation>
    <scope>NUCLEOTIDE SEQUENCE [LARGE SCALE GENOMIC DNA]</scope>
    <source>
        <strain evidence="2 3">ATCC 64428</strain>
    </source>
</reference>
<accession>A0A0D7AQT9</accession>
<protein>
    <submittedName>
        <fullName evidence="2">Uncharacterized protein</fullName>
    </submittedName>
</protein>
<gene>
    <name evidence="2" type="ORF">FISHEDRAFT_55278</name>
</gene>
<evidence type="ECO:0000256" key="1">
    <source>
        <dbReference type="SAM" id="MobiDB-lite"/>
    </source>
</evidence>
<organism evidence="2 3">
    <name type="scientific">Fistulina hepatica ATCC 64428</name>
    <dbReference type="NCBI Taxonomy" id="1128425"/>
    <lineage>
        <taxon>Eukaryota</taxon>
        <taxon>Fungi</taxon>
        <taxon>Dikarya</taxon>
        <taxon>Basidiomycota</taxon>
        <taxon>Agaricomycotina</taxon>
        <taxon>Agaricomycetes</taxon>
        <taxon>Agaricomycetidae</taxon>
        <taxon>Agaricales</taxon>
        <taxon>Fistulinaceae</taxon>
        <taxon>Fistulina</taxon>
    </lineage>
</organism>
<name>A0A0D7AQT9_9AGAR</name>
<dbReference type="EMBL" id="KN881627">
    <property type="protein sequence ID" value="KIY53178.1"/>
    <property type="molecule type" value="Genomic_DNA"/>
</dbReference>